<evidence type="ECO:0000313" key="7">
    <source>
        <dbReference type="Proteomes" id="UP000319094"/>
    </source>
</evidence>
<accession>A0A542Y5P6</accession>
<reference evidence="6 7" key="1">
    <citation type="submission" date="2019-06" db="EMBL/GenBank/DDBJ databases">
        <title>Sequencing the genomes of 1000 actinobacteria strains.</title>
        <authorList>
            <person name="Klenk H.-P."/>
        </authorList>
    </citation>
    <scope>NUCLEOTIDE SEQUENCE [LARGE SCALE GENOMIC DNA]</scope>
    <source>
        <strain evidence="6 7">DSM 8803</strain>
    </source>
</reference>
<dbReference type="Pfam" id="PF13540">
    <property type="entry name" value="RCC1_2"/>
    <property type="match status" value="1"/>
</dbReference>
<dbReference type="PANTHER" id="PTHR45982:SF1">
    <property type="entry name" value="REGULATOR OF CHROMOSOME CONDENSATION"/>
    <property type="match status" value="1"/>
</dbReference>
<evidence type="ECO:0000256" key="3">
    <source>
        <dbReference type="SAM" id="MobiDB-lite"/>
    </source>
</evidence>
<evidence type="ECO:0000256" key="4">
    <source>
        <dbReference type="SAM" id="Phobius"/>
    </source>
</evidence>
<dbReference type="RefSeq" id="WP_170219649.1">
    <property type="nucleotide sequence ID" value="NZ_BAAAUY010000010.1"/>
</dbReference>
<evidence type="ECO:0000256" key="1">
    <source>
        <dbReference type="ARBA" id="ARBA00022658"/>
    </source>
</evidence>
<feature type="transmembrane region" description="Helical" evidence="4">
    <location>
        <begin position="21"/>
        <end position="42"/>
    </location>
</feature>
<evidence type="ECO:0000259" key="5">
    <source>
        <dbReference type="Pfam" id="PF25390"/>
    </source>
</evidence>
<keyword evidence="4" id="KW-0812">Transmembrane</keyword>
<gene>
    <name evidence="6" type="ORF">FB468_1394</name>
</gene>
<evidence type="ECO:0000256" key="2">
    <source>
        <dbReference type="ARBA" id="ARBA00022737"/>
    </source>
</evidence>
<sequence>MSQNERNALPEVVGPRFARRLIARPAIALALVSAVLLSALGISSTMVGAVTTDSSRVAGNSFVAAARVDVGPYGLAAVPSNGSMFGPGPDSGVVRFSMQPEGASPIAAERGEEFALEILLPLGVQPGTLPADESGNGFRRAWSTQEENGQWVVRSVVTAETAGALTLPSGTFDIVTEFPGVLSDEAATLHAEIKLPERLMSTHPKDSVVLPVAWNVTAGVYGLGLSGSTATNAAVKVSSHPDLGGETLHLRAGDAIVTTVSVPSSVTPGRLPEATSQAGLTTTWSSVRTGAGWDVTLTETITAPIANVPTRTAQFPVSVNQQAWTSGFTMSAQTVLPARFTSSQARTETKVPGRIAKPGLGKVSAGGGQSMALTNKWLAYGWGVNASGQVGNGTTTNVLTPTWLGYPGSQDFIQVSAGGNHTVALSSDLKVYGWGARQWSLAGGSQVDKPVQVSSSNSGAFTQVSAGYNHSLALGPNGRAWGWGSASNGELGGSSSFTWPTQLQNPAGVQFVQVEAGASTTFGLGSDGTVWGMGSNAGGRLGLGPNVSKMSKFTQIPMPDDARIVQLVSNSSTTDSHTLALTDPGEVIAWGANSSGQGGTASDGSIPAALSTPTLIQLPEGVRFTRLAAGGGVSLGLSYDGSVYSWGGRTLGYAASGKVAVPHQIPSLTAKGGYVDIAAGDQHAFASSSDGNLYGWGSGQGGRLGNNSTAFQTVPVLVPQTLSREADAAEETAPTDTAAEAGVEAEVGDAGWEAPEGTADTGAEFPDEEIGDPDTDEDGSPVSQLPAQIDPASIGHGGVKPDTIVLAAENERYTVWTARDQSEAICVIALVLPDGASNSYCARPDVFEASGVSGSMDSGTAASSEDSMQTLQTYLLPDAVEAEKAAKMIPGSKNYGQLLVRFGDFRQEESHLIELPSGDRTVEMLVLSGS</sequence>
<comment type="caution">
    <text evidence="6">The sequence shown here is derived from an EMBL/GenBank/DDBJ whole genome shotgun (WGS) entry which is preliminary data.</text>
</comment>
<dbReference type="GO" id="GO:0005085">
    <property type="term" value="F:guanyl-nucleotide exchange factor activity"/>
    <property type="evidence" value="ECO:0007669"/>
    <property type="project" value="TreeGrafter"/>
</dbReference>
<dbReference type="GO" id="GO:0005737">
    <property type="term" value="C:cytoplasm"/>
    <property type="evidence" value="ECO:0007669"/>
    <property type="project" value="TreeGrafter"/>
</dbReference>
<dbReference type="PRINTS" id="PR00633">
    <property type="entry name" value="RCCNDNSATION"/>
</dbReference>
<dbReference type="Gene3D" id="2.130.10.30">
    <property type="entry name" value="Regulator of chromosome condensation 1/beta-lactamase-inhibitor protein II"/>
    <property type="match status" value="2"/>
</dbReference>
<dbReference type="PROSITE" id="PS50012">
    <property type="entry name" value="RCC1_3"/>
    <property type="match status" value="6"/>
</dbReference>
<keyword evidence="4" id="KW-1133">Transmembrane helix</keyword>
<dbReference type="SUPFAM" id="SSF50985">
    <property type="entry name" value="RCC1/BLIP-II"/>
    <property type="match status" value="2"/>
</dbReference>
<keyword evidence="7" id="KW-1185">Reference proteome</keyword>
<dbReference type="PROSITE" id="PS00626">
    <property type="entry name" value="RCC1_2"/>
    <property type="match status" value="2"/>
</dbReference>
<dbReference type="Proteomes" id="UP000319094">
    <property type="component" value="Unassembled WGS sequence"/>
</dbReference>
<dbReference type="InterPro" id="IPR009091">
    <property type="entry name" value="RCC1/BLIP-II"/>
</dbReference>
<dbReference type="InterPro" id="IPR051553">
    <property type="entry name" value="Ran_GTPase-activating"/>
</dbReference>
<proteinExistence type="predicted"/>
<dbReference type="AlphaFoldDB" id="A0A542Y5P6"/>
<evidence type="ECO:0000313" key="6">
    <source>
        <dbReference type="EMBL" id="TQL43373.1"/>
    </source>
</evidence>
<organism evidence="6 7">
    <name type="scientific">Leucobacter komagatae</name>
    <dbReference type="NCBI Taxonomy" id="55969"/>
    <lineage>
        <taxon>Bacteria</taxon>
        <taxon>Bacillati</taxon>
        <taxon>Actinomycetota</taxon>
        <taxon>Actinomycetes</taxon>
        <taxon>Micrococcales</taxon>
        <taxon>Microbacteriaceae</taxon>
        <taxon>Leucobacter</taxon>
    </lineage>
</organism>
<dbReference type="EMBL" id="VFON01000001">
    <property type="protein sequence ID" value="TQL43373.1"/>
    <property type="molecule type" value="Genomic_DNA"/>
</dbReference>
<name>A0A542Y5P6_9MICO</name>
<keyword evidence="4" id="KW-0472">Membrane</keyword>
<dbReference type="InterPro" id="IPR058923">
    <property type="entry name" value="RCC1-like_dom"/>
</dbReference>
<protein>
    <submittedName>
        <fullName evidence="6">Alpha-tubulin suppressor-like RCC1 family protein</fullName>
    </submittedName>
</protein>
<dbReference type="PANTHER" id="PTHR45982">
    <property type="entry name" value="REGULATOR OF CHROMOSOME CONDENSATION"/>
    <property type="match status" value="1"/>
</dbReference>
<dbReference type="InterPro" id="IPR000408">
    <property type="entry name" value="Reg_chr_condens"/>
</dbReference>
<keyword evidence="2" id="KW-0677">Repeat</keyword>
<feature type="region of interest" description="Disordered" evidence="3">
    <location>
        <begin position="750"/>
        <end position="796"/>
    </location>
</feature>
<feature type="domain" description="RCC1-like" evidence="5">
    <location>
        <begin position="352"/>
        <end position="664"/>
    </location>
</feature>
<dbReference type="Pfam" id="PF25390">
    <property type="entry name" value="WD40_RLD"/>
    <property type="match status" value="1"/>
</dbReference>
<feature type="compositionally biased region" description="Acidic residues" evidence="3">
    <location>
        <begin position="765"/>
        <end position="779"/>
    </location>
</feature>
<keyword evidence="1" id="KW-0344">Guanine-nucleotide releasing factor</keyword>